<protein>
    <submittedName>
        <fullName evidence="1">Uncharacterized protein</fullName>
    </submittedName>
</protein>
<organism evidence="1 2">
    <name type="scientific">Bacteroides pyogenes F0041</name>
    <dbReference type="NCBI Taxonomy" id="1321819"/>
    <lineage>
        <taxon>Bacteria</taxon>
        <taxon>Pseudomonadati</taxon>
        <taxon>Bacteroidota</taxon>
        <taxon>Bacteroidia</taxon>
        <taxon>Bacteroidales</taxon>
        <taxon>Bacteroidaceae</taxon>
        <taxon>Bacteroides</taxon>
    </lineage>
</organism>
<comment type="caution">
    <text evidence="1">The sequence shown here is derived from an EMBL/GenBank/DDBJ whole genome shotgun (WGS) entry which is preliminary data.</text>
</comment>
<reference evidence="1 2" key="1">
    <citation type="submission" date="2013-08" db="EMBL/GenBank/DDBJ databases">
        <authorList>
            <person name="Weinstock G."/>
            <person name="Sodergren E."/>
            <person name="Wylie T."/>
            <person name="Fulton L."/>
            <person name="Fulton R."/>
            <person name="Fronick C."/>
            <person name="O'Laughlin M."/>
            <person name="Godfrey J."/>
            <person name="Miner T."/>
            <person name="Herter B."/>
            <person name="Appelbaum E."/>
            <person name="Cordes M."/>
            <person name="Lek S."/>
            <person name="Wollam A."/>
            <person name="Pepin K.H."/>
            <person name="Palsikar V.B."/>
            <person name="Mitreva M."/>
            <person name="Wilson R.K."/>
        </authorList>
    </citation>
    <scope>NUCLEOTIDE SEQUENCE [LARGE SCALE GENOMIC DNA]</scope>
    <source>
        <strain evidence="1 2">F0041</strain>
    </source>
</reference>
<name>U2DK91_9BACE</name>
<dbReference type="Proteomes" id="UP000016496">
    <property type="component" value="Unassembled WGS sequence"/>
</dbReference>
<dbReference type="HOGENOM" id="CLU_2803603_0_0_10"/>
<evidence type="ECO:0000313" key="2">
    <source>
        <dbReference type="Proteomes" id="UP000016496"/>
    </source>
</evidence>
<proteinExistence type="predicted"/>
<sequence length="67" mass="7501">MCGRNGASIRSERSFSFLATESLFHHRGRKETQARCPHLRGSAMFSLGGAGGCRATVNRKILRRNFF</sequence>
<dbReference type="EMBL" id="AWSV01000149">
    <property type="protein sequence ID" value="ERI81942.1"/>
    <property type="molecule type" value="Genomic_DNA"/>
</dbReference>
<accession>U2DK91</accession>
<evidence type="ECO:0000313" key="1">
    <source>
        <dbReference type="EMBL" id="ERI81942.1"/>
    </source>
</evidence>
<dbReference type="AlphaFoldDB" id="U2DK91"/>
<gene>
    <name evidence="1" type="ORF">HMPREF1981_02811</name>
</gene>